<reference evidence="9" key="1">
    <citation type="journal article" date="2023" name="Mol. Phylogenet. Evol.">
        <title>Genome-scale phylogeny and comparative genomics of the fungal order Sordariales.</title>
        <authorList>
            <person name="Hensen N."/>
            <person name="Bonometti L."/>
            <person name="Westerberg I."/>
            <person name="Brannstrom I.O."/>
            <person name="Guillou S."/>
            <person name="Cros-Aarteil S."/>
            <person name="Calhoun S."/>
            <person name="Haridas S."/>
            <person name="Kuo A."/>
            <person name="Mondo S."/>
            <person name="Pangilinan J."/>
            <person name="Riley R."/>
            <person name="LaButti K."/>
            <person name="Andreopoulos B."/>
            <person name="Lipzen A."/>
            <person name="Chen C."/>
            <person name="Yan M."/>
            <person name="Daum C."/>
            <person name="Ng V."/>
            <person name="Clum A."/>
            <person name="Steindorff A."/>
            <person name="Ohm R.A."/>
            <person name="Martin F."/>
            <person name="Silar P."/>
            <person name="Natvig D.O."/>
            <person name="Lalanne C."/>
            <person name="Gautier V."/>
            <person name="Ament-Velasquez S.L."/>
            <person name="Kruys A."/>
            <person name="Hutchinson M.I."/>
            <person name="Powell A.J."/>
            <person name="Barry K."/>
            <person name="Miller A.N."/>
            <person name="Grigoriev I.V."/>
            <person name="Debuchy R."/>
            <person name="Gladieux P."/>
            <person name="Hiltunen Thoren M."/>
            <person name="Johannesson H."/>
        </authorList>
    </citation>
    <scope>NUCLEOTIDE SEQUENCE</scope>
    <source>
        <strain evidence="9">CBS 958.72</strain>
    </source>
</reference>
<gene>
    <name evidence="9" type="ORF">B0T24DRAFT_723092</name>
</gene>
<keyword evidence="3" id="KW-0285">Flavoprotein</keyword>
<dbReference type="PANTHER" id="PTHR11552">
    <property type="entry name" value="GLUCOSE-METHANOL-CHOLINE GMC OXIDOREDUCTASE"/>
    <property type="match status" value="1"/>
</dbReference>
<evidence type="ECO:0000256" key="7">
    <source>
        <dbReference type="SAM" id="SignalP"/>
    </source>
</evidence>
<dbReference type="GO" id="GO:0016614">
    <property type="term" value="F:oxidoreductase activity, acting on CH-OH group of donors"/>
    <property type="evidence" value="ECO:0007669"/>
    <property type="project" value="InterPro"/>
</dbReference>
<keyword evidence="5" id="KW-0560">Oxidoreductase</keyword>
<dbReference type="Gene3D" id="3.50.50.60">
    <property type="entry name" value="FAD/NAD(P)-binding domain"/>
    <property type="match status" value="2"/>
</dbReference>
<evidence type="ECO:0000256" key="1">
    <source>
        <dbReference type="ARBA" id="ARBA00001974"/>
    </source>
</evidence>
<dbReference type="PANTHER" id="PTHR11552:SF115">
    <property type="entry name" value="DEHYDROGENASE XPTC-RELATED"/>
    <property type="match status" value="1"/>
</dbReference>
<keyword evidence="7" id="KW-0732">Signal</keyword>
<reference evidence="9" key="2">
    <citation type="submission" date="2023-06" db="EMBL/GenBank/DDBJ databases">
        <authorList>
            <consortium name="Lawrence Berkeley National Laboratory"/>
            <person name="Haridas S."/>
            <person name="Hensen N."/>
            <person name="Bonometti L."/>
            <person name="Westerberg I."/>
            <person name="Brannstrom I.O."/>
            <person name="Guillou S."/>
            <person name="Cros-Aarteil S."/>
            <person name="Calhoun S."/>
            <person name="Kuo A."/>
            <person name="Mondo S."/>
            <person name="Pangilinan J."/>
            <person name="Riley R."/>
            <person name="Labutti K."/>
            <person name="Andreopoulos B."/>
            <person name="Lipzen A."/>
            <person name="Chen C."/>
            <person name="Yanf M."/>
            <person name="Daum C."/>
            <person name="Ng V."/>
            <person name="Clum A."/>
            <person name="Steindorff A."/>
            <person name="Ohm R."/>
            <person name="Martin F."/>
            <person name="Silar P."/>
            <person name="Natvig D."/>
            <person name="Lalanne C."/>
            <person name="Gautier V."/>
            <person name="Ament-Velasquez S.L."/>
            <person name="Kruys A."/>
            <person name="Hutchinson M.I."/>
            <person name="Powell A.J."/>
            <person name="Barry K."/>
            <person name="Miller A.N."/>
            <person name="Grigoriev I.V."/>
            <person name="Debuchy R."/>
            <person name="Gladieux P."/>
            <person name="Thoren M.H."/>
            <person name="Johannesson H."/>
        </authorList>
    </citation>
    <scope>NUCLEOTIDE SEQUENCE</scope>
    <source>
        <strain evidence="9">CBS 958.72</strain>
    </source>
</reference>
<dbReference type="Gene3D" id="4.10.450.10">
    <property type="entry name" value="Glucose Oxidase, domain 2"/>
    <property type="match status" value="1"/>
</dbReference>
<dbReference type="InterPro" id="IPR027424">
    <property type="entry name" value="Glucose_Oxidase_domain_2"/>
</dbReference>
<dbReference type="InterPro" id="IPR007867">
    <property type="entry name" value="GMC_OxRtase_C"/>
</dbReference>
<keyword evidence="4 6" id="KW-0274">FAD</keyword>
<dbReference type="SUPFAM" id="SSF54373">
    <property type="entry name" value="FAD-linked reductases, C-terminal domain"/>
    <property type="match status" value="1"/>
</dbReference>
<evidence type="ECO:0000313" key="10">
    <source>
        <dbReference type="Proteomes" id="UP001287356"/>
    </source>
</evidence>
<evidence type="ECO:0000256" key="2">
    <source>
        <dbReference type="ARBA" id="ARBA00010790"/>
    </source>
</evidence>
<comment type="cofactor">
    <cofactor evidence="1 6">
        <name>FAD</name>
        <dbReference type="ChEBI" id="CHEBI:57692"/>
    </cofactor>
</comment>
<dbReference type="Gene3D" id="3.30.560.10">
    <property type="entry name" value="Glucose Oxidase, domain 3"/>
    <property type="match status" value="2"/>
</dbReference>
<feature type="binding site" evidence="6">
    <location>
        <position position="255"/>
    </location>
    <ligand>
        <name>FAD</name>
        <dbReference type="ChEBI" id="CHEBI:57692"/>
    </ligand>
</feature>
<dbReference type="InterPro" id="IPR036188">
    <property type="entry name" value="FAD/NAD-bd_sf"/>
</dbReference>
<comment type="caution">
    <text evidence="9">The sequence shown here is derived from an EMBL/GenBank/DDBJ whole genome shotgun (WGS) entry which is preliminary data.</text>
</comment>
<evidence type="ECO:0000313" key="9">
    <source>
        <dbReference type="EMBL" id="KAK3367289.1"/>
    </source>
</evidence>
<dbReference type="SUPFAM" id="SSF51905">
    <property type="entry name" value="FAD/NAD(P)-binding domain"/>
    <property type="match status" value="1"/>
</dbReference>
<dbReference type="AlphaFoldDB" id="A0AAE0N2R5"/>
<dbReference type="Pfam" id="PF05199">
    <property type="entry name" value="GMC_oxred_C"/>
    <property type="match status" value="1"/>
</dbReference>
<feature type="signal peptide" evidence="7">
    <location>
        <begin position="1"/>
        <end position="29"/>
    </location>
</feature>
<comment type="similarity">
    <text evidence="2">Belongs to the GMC oxidoreductase family.</text>
</comment>
<dbReference type="EMBL" id="JAULSN010000007">
    <property type="protein sequence ID" value="KAK3367289.1"/>
    <property type="molecule type" value="Genomic_DNA"/>
</dbReference>
<evidence type="ECO:0000256" key="3">
    <source>
        <dbReference type="ARBA" id="ARBA00022630"/>
    </source>
</evidence>
<protein>
    <submittedName>
        <fullName evidence="9">GMC oxidoreductase-like protein</fullName>
    </submittedName>
</protein>
<dbReference type="PROSITE" id="PS00624">
    <property type="entry name" value="GMC_OXRED_2"/>
    <property type="match status" value="1"/>
</dbReference>
<keyword evidence="10" id="KW-1185">Reference proteome</keyword>
<dbReference type="PIRSF" id="PIRSF000137">
    <property type="entry name" value="Alcohol_oxidase"/>
    <property type="match status" value="1"/>
</dbReference>
<feature type="chain" id="PRO_5041912032" evidence="7">
    <location>
        <begin position="30"/>
        <end position="572"/>
    </location>
</feature>
<accession>A0AAE0N2R5</accession>
<dbReference type="Pfam" id="PF00732">
    <property type="entry name" value="GMC_oxred_N"/>
    <property type="match status" value="1"/>
</dbReference>
<evidence type="ECO:0000256" key="6">
    <source>
        <dbReference type="PIRSR" id="PIRSR000137-2"/>
    </source>
</evidence>
<dbReference type="Proteomes" id="UP001287356">
    <property type="component" value="Unassembled WGS sequence"/>
</dbReference>
<dbReference type="InterPro" id="IPR000172">
    <property type="entry name" value="GMC_OxRdtase_N"/>
</dbReference>
<organism evidence="9 10">
    <name type="scientific">Lasiosphaeria ovina</name>
    <dbReference type="NCBI Taxonomy" id="92902"/>
    <lineage>
        <taxon>Eukaryota</taxon>
        <taxon>Fungi</taxon>
        <taxon>Dikarya</taxon>
        <taxon>Ascomycota</taxon>
        <taxon>Pezizomycotina</taxon>
        <taxon>Sordariomycetes</taxon>
        <taxon>Sordariomycetidae</taxon>
        <taxon>Sordariales</taxon>
        <taxon>Lasiosphaeriaceae</taxon>
        <taxon>Lasiosphaeria</taxon>
    </lineage>
</organism>
<evidence type="ECO:0000256" key="5">
    <source>
        <dbReference type="ARBA" id="ARBA00023002"/>
    </source>
</evidence>
<feature type="domain" description="Glucose-methanol-choline oxidoreductase N-terminal" evidence="8">
    <location>
        <begin position="305"/>
        <end position="319"/>
    </location>
</feature>
<evidence type="ECO:0000259" key="8">
    <source>
        <dbReference type="PROSITE" id="PS00624"/>
    </source>
</evidence>
<proteinExistence type="inferred from homology"/>
<name>A0AAE0N2R5_9PEZI</name>
<dbReference type="InterPro" id="IPR012132">
    <property type="entry name" value="GMC_OxRdtase"/>
</dbReference>
<evidence type="ECO:0000256" key="4">
    <source>
        <dbReference type="ARBA" id="ARBA00022827"/>
    </source>
</evidence>
<sequence>MAHPPFIFSSLTRLCLLFLLLLASNTATADPQPLSGQAEILERPADASAEYDYIVIGGGTAGLTMADRLTEDGKCGQFPTVHACLTKLASNADSRTEQIPSSWLNPGRSGLLDARNFFNFSSVSQVNLNNRTVCVVGGAMLGGSSGAWNFHPPHPALVKEFGIKFDASYWGTSSKVHDSFPSFLWPFFKTQIDAFKDTPGVDFLDDSGSGEPGAFWWPASVDPGPVLRSFSRPGQWDGESAPARPNYRTLTEQRVLKVVFENKTTGGCSSNGKKTKQKIRAAGILFVPTRARTVRARRKVVIAAGTIHTPQILQASGVGRADVLQRGGIDVVADLPGVGSNFQDPTYQVGALFNLAKFPPLLTSDLLLTNATFIAEAQALVLRGVPAQDPAAFLSLGPDATVVAGYRAQKRALAAALRSRGSAVYNLFLQGKAVKTDWVVYLHPLSRGTVHVDPRNPLFAPPLFDYRALNNPADVDVLVEFTRFTRRFFTTTRLAAYGLVELFPGAHVTAPEDIAAALRARLSPTVFHPVGNAAMMPRALGGVVDDKLQVYGVVGLSIADASKAADLIKARA</sequence>
<dbReference type="GO" id="GO:0050660">
    <property type="term" value="F:flavin adenine dinucleotide binding"/>
    <property type="evidence" value="ECO:0007669"/>
    <property type="project" value="InterPro"/>
</dbReference>